<evidence type="ECO:0000256" key="5">
    <source>
        <dbReference type="ARBA" id="ARBA00023277"/>
    </source>
</evidence>
<proteinExistence type="inferred from homology"/>
<dbReference type="Gene3D" id="3.40.50.720">
    <property type="entry name" value="NAD(P)-binding Rossmann-like Domain"/>
    <property type="match status" value="1"/>
</dbReference>
<feature type="binding site" evidence="6">
    <location>
        <position position="266"/>
    </location>
    <ligand>
        <name>substrate</name>
    </ligand>
</feature>
<feature type="binding site" evidence="6">
    <location>
        <position position="75"/>
    </location>
    <ligand>
        <name>NADP(+)</name>
        <dbReference type="ChEBI" id="CHEBI:58349"/>
    </ligand>
</feature>
<dbReference type="EMBL" id="AECZ01000002">
    <property type="protein sequence ID" value="EFL52888.1"/>
    <property type="molecule type" value="Genomic_DNA"/>
</dbReference>
<dbReference type="GO" id="GO:0004345">
    <property type="term" value="F:glucose-6-phosphate dehydrogenase activity"/>
    <property type="evidence" value="ECO:0007669"/>
    <property type="project" value="UniProtKB-UniRule"/>
</dbReference>
<dbReference type="InterPro" id="IPR022674">
    <property type="entry name" value="G6P_DH_NAD-bd"/>
</dbReference>
<feature type="binding site" evidence="6">
    <location>
        <position position="213"/>
    </location>
    <ligand>
        <name>substrate</name>
    </ligand>
</feature>
<dbReference type="PANTHER" id="PTHR23429">
    <property type="entry name" value="GLUCOSE-6-PHOSPHATE 1-DEHYDROGENASE G6PD"/>
    <property type="match status" value="1"/>
</dbReference>
<comment type="caution">
    <text evidence="9">The sequence shown here is derived from an EMBL/GenBank/DDBJ whole genome shotgun (WGS) entry which is preliminary data.</text>
</comment>
<evidence type="ECO:0000259" key="7">
    <source>
        <dbReference type="Pfam" id="PF00479"/>
    </source>
</evidence>
<dbReference type="GO" id="GO:0050661">
    <property type="term" value="F:NADP binding"/>
    <property type="evidence" value="ECO:0007669"/>
    <property type="project" value="UniProtKB-UniRule"/>
</dbReference>
<comment type="catalytic activity">
    <reaction evidence="6">
        <text>D-glucose 6-phosphate + NADP(+) = 6-phospho-D-glucono-1,5-lactone + NADPH + H(+)</text>
        <dbReference type="Rhea" id="RHEA:15841"/>
        <dbReference type="ChEBI" id="CHEBI:15378"/>
        <dbReference type="ChEBI" id="CHEBI:57783"/>
        <dbReference type="ChEBI" id="CHEBI:57955"/>
        <dbReference type="ChEBI" id="CHEBI:58349"/>
        <dbReference type="ChEBI" id="CHEBI:61548"/>
        <dbReference type="EC" id="1.1.1.49"/>
    </reaction>
</comment>
<keyword evidence="4 6" id="KW-0560">Oxidoreductase</keyword>
<keyword evidence="10" id="KW-1185">Reference proteome</keyword>
<dbReference type="InterPro" id="IPR022675">
    <property type="entry name" value="G6P_DH_C"/>
</dbReference>
<dbReference type="NCBIfam" id="TIGR00871">
    <property type="entry name" value="zwf"/>
    <property type="match status" value="1"/>
</dbReference>
<dbReference type="SUPFAM" id="SSF51735">
    <property type="entry name" value="NAD(P)-binding Rossmann-fold domains"/>
    <property type="match status" value="1"/>
</dbReference>
<feature type="active site" description="Proton acceptor" evidence="6">
    <location>
        <position position="271"/>
    </location>
</feature>
<feature type="binding site" evidence="6">
    <location>
        <position position="247"/>
    </location>
    <ligand>
        <name>substrate</name>
    </ligand>
</feature>
<evidence type="ECO:0000256" key="2">
    <source>
        <dbReference type="ARBA" id="ARBA00022526"/>
    </source>
</evidence>
<dbReference type="PRINTS" id="PR00079">
    <property type="entry name" value="G6PDHDRGNASE"/>
</dbReference>
<evidence type="ECO:0000313" key="9">
    <source>
        <dbReference type="EMBL" id="EFL52888.1"/>
    </source>
</evidence>
<accession>E1JSB9</accession>
<evidence type="ECO:0000256" key="6">
    <source>
        <dbReference type="HAMAP-Rule" id="MF_00966"/>
    </source>
</evidence>
<comment type="caution">
    <text evidence="6">Lacks conserved residue(s) required for the propagation of feature annotation.</text>
</comment>
<evidence type="ECO:0000259" key="8">
    <source>
        <dbReference type="Pfam" id="PF02781"/>
    </source>
</evidence>
<feature type="binding site" evidence="6">
    <location>
        <position position="371"/>
    </location>
    <ligand>
        <name>substrate</name>
    </ligand>
</feature>
<dbReference type="UniPathway" id="UPA00115">
    <property type="reaction ID" value="UER00408"/>
</dbReference>
<dbReference type="HAMAP" id="MF_00966">
    <property type="entry name" value="G6PD"/>
    <property type="match status" value="1"/>
</dbReference>
<keyword evidence="5 6" id="KW-0119">Carbohydrate metabolism</keyword>
<feature type="domain" description="Glucose-6-phosphate dehydrogenase NAD-binding" evidence="7">
    <location>
        <begin position="38"/>
        <end position="218"/>
    </location>
</feature>
<comment type="pathway">
    <text evidence="1 6">Carbohydrate degradation; pentose phosphate pathway; D-ribulose 5-phosphate from D-glucose 6-phosphate (oxidative stage): step 1/3.</text>
</comment>
<dbReference type="GO" id="GO:0005829">
    <property type="term" value="C:cytosol"/>
    <property type="evidence" value="ECO:0007669"/>
    <property type="project" value="TreeGrafter"/>
</dbReference>
<dbReference type="GO" id="GO:0009051">
    <property type="term" value="P:pentose-phosphate shunt, oxidative branch"/>
    <property type="evidence" value="ECO:0007669"/>
    <property type="project" value="TreeGrafter"/>
</dbReference>
<feature type="binding site" evidence="6">
    <location>
        <position position="209"/>
    </location>
    <ligand>
        <name>substrate</name>
    </ligand>
</feature>
<gene>
    <name evidence="6" type="primary">zwf</name>
    <name evidence="9" type="ORF">DesfrDRAFT_0518</name>
</gene>
<dbReference type="GO" id="GO:0006006">
    <property type="term" value="P:glucose metabolic process"/>
    <property type="evidence" value="ECO:0007669"/>
    <property type="project" value="UniProtKB-KW"/>
</dbReference>
<comment type="similarity">
    <text evidence="6">Belongs to the glucose-6-phosphate dehydrogenase family.</text>
</comment>
<evidence type="ECO:0000256" key="3">
    <source>
        <dbReference type="ARBA" id="ARBA00022857"/>
    </source>
</evidence>
<dbReference type="EC" id="1.1.1.49" evidence="6"/>
<dbReference type="Pfam" id="PF02781">
    <property type="entry name" value="G6PD_C"/>
    <property type="match status" value="1"/>
</dbReference>
<dbReference type="PANTHER" id="PTHR23429:SF0">
    <property type="entry name" value="GLUCOSE-6-PHOSPHATE 1-DEHYDROGENASE"/>
    <property type="match status" value="1"/>
</dbReference>
<organism evidence="9 10">
    <name type="scientific">Solidesulfovibrio fructosivorans JJ]</name>
    <dbReference type="NCBI Taxonomy" id="596151"/>
    <lineage>
        <taxon>Bacteria</taxon>
        <taxon>Pseudomonadati</taxon>
        <taxon>Thermodesulfobacteriota</taxon>
        <taxon>Desulfovibrionia</taxon>
        <taxon>Desulfovibrionales</taxon>
        <taxon>Desulfovibrionaceae</taxon>
        <taxon>Solidesulfovibrio</taxon>
    </lineage>
</organism>
<keyword evidence="3 6" id="KW-0521">NADP</keyword>
<feature type="domain" description="Glucose-6-phosphate dehydrogenase C-terminal" evidence="8">
    <location>
        <begin position="220"/>
        <end position="511"/>
    </location>
</feature>
<dbReference type="InterPro" id="IPR036291">
    <property type="entry name" value="NAD(P)-bd_dom_sf"/>
</dbReference>
<evidence type="ECO:0000313" key="10">
    <source>
        <dbReference type="Proteomes" id="UP000006250"/>
    </source>
</evidence>
<dbReference type="OrthoDB" id="9802739at2"/>
<evidence type="ECO:0000256" key="1">
    <source>
        <dbReference type="ARBA" id="ARBA00004937"/>
    </source>
</evidence>
<dbReference type="PIRSF" id="PIRSF000110">
    <property type="entry name" value="G6PD"/>
    <property type="match status" value="1"/>
</dbReference>
<dbReference type="SUPFAM" id="SSF55347">
    <property type="entry name" value="Glyceraldehyde-3-phosphate dehydrogenase-like, C-terminal domain"/>
    <property type="match status" value="1"/>
</dbReference>
<feature type="binding site" evidence="6">
    <location>
        <position position="179"/>
    </location>
    <ligand>
        <name>NADP(+)</name>
        <dbReference type="ChEBI" id="CHEBI:58349"/>
    </ligand>
</feature>
<dbReference type="STRING" id="596151.DesfrDRAFT_0518"/>
<dbReference type="eggNOG" id="COG0364">
    <property type="taxonomic scope" value="Bacteria"/>
</dbReference>
<dbReference type="InterPro" id="IPR001282">
    <property type="entry name" value="G6P_DH"/>
</dbReference>
<dbReference type="Gene3D" id="3.30.360.10">
    <property type="entry name" value="Dihydrodipicolinate Reductase, domain 2"/>
    <property type="match status" value="1"/>
</dbReference>
<reference evidence="9 10" key="1">
    <citation type="submission" date="2010-08" db="EMBL/GenBank/DDBJ databases">
        <title>The draft genome of Desulfovibrio fructosovorans JJ.</title>
        <authorList>
            <consortium name="US DOE Joint Genome Institute (JGI-PGF)"/>
            <person name="Lucas S."/>
            <person name="Copeland A."/>
            <person name="Lapidus A."/>
            <person name="Cheng J.-F."/>
            <person name="Bruce D."/>
            <person name="Goodwin L."/>
            <person name="Pitluck S."/>
            <person name="Land M.L."/>
            <person name="Hauser L."/>
            <person name="Chang Y.-J."/>
            <person name="Jeffries C."/>
            <person name="Wall J.D."/>
            <person name="Stahl D.A."/>
            <person name="Arkin A.P."/>
            <person name="Dehal P."/>
            <person name="Stolyar S.M."/>
            <person name="Hazen T.C."/>
            <person name="Woyke T.J."/>
        </authorList>
    </citation>
    <scope>NUCLEOTIDE SEQUENCE [LARGE SCALE GENOMIC DNA]</scope>
    <source>
        <strain evidence="9 10">JJ</strain>
    </source>
</reference>
<protein>
    <recommendedName>
        <fullName evidence="6">Glucose-6-phosphate 1-dehydrogenase</fullName>
        <shortName evidence="6">G6PD</shortName>
        <ecNumber evidence="6">1.1.1.49</ecNumber>
    </recommendedName>
</protein>
<dbReference type="Pfam" id="PF00479">
    <property type="entry name" value="G6PD_N"/>
    <property type="match status" value="1"/>
</dbReference>
<dbReference type="Proteomes" id="UP000006250">
    <property type="component" value="Unassembled WGS sequence"/>
</dbReference>
<feature type="binding site" evidence="6">
    <location>
        <position position="376"/>
    </location>
    <ligand>
        <name>substrate</name>
    </ligand>
</feature>
<keyword evidence="2 6" id="KW-0313">Glucose metabolism</keyword>
<sequence length="514" mass="57696">MADAPTPGVAEVVLGHPRNPIPEASCRFDEVEAPVTIVIFGVTGDLAGRMLMPALAALYAGGNLPKNFAVVGASRTDLNDDSFRERMKQAIETHGSLSPELWEKLAPRLTYRQVHYDDPASFSMLAEYLDGLCESGNLGGNRVFYLAVPPTAYEDIAVNLAKAGLAEETKGYSRLVIEKPFGRDLATAQVLEQALHTRFSEHQIFRIDHYLAKETVQNILMLRFANAIFEPVWNRRYVDYVSIMAAESIGVEHRASYYDHFGVLRDMFQNHMMQLLALCAIEPPSLFEAELVRDEKTKVFRALRPFNEHDLRENLVLGQYASGVAGGERAPAYLDEEGVPGDSTTPTFAAMKVYVDNWRWQGVPFYMVSGKRLPAKRTEIAVQFKPVPYSMFREIFGDHIKANRLTLRIQPDEQVSLTFQAKAPGPMCLRSVTMNFNYYQGYEGPSLSAYAKVFLDCMLGDQTLFWRQDGVELCWKFLAPMLGETDPDRLFLYKAGSWGPQEAGKFLKAHGLTS</sequence>
<dbReference type="AlphaFoldDB" id="E1JSB9"/>
<comment type="function">
    <text evidence="6">Catalyzes the oxidation of glucose 6-phosphate to 6-phosphogluconolactone.</text>
</comment>
<evidence type="ECO:0000256" key="4">
    <source>
        <dbReference type="ARBA" id="ARBA00023002"/>
    </source>
</evidence>
<name>E1JSB9_SOLFR</name>
<dbReference type="RefSeq" id="WP_005990805.1">
    <property type="nucleotide sequence ID" value="NZ_AECZ01000002.1"/>
</dbReference>